<accession>F2ND88</accession>
<proteinExistence type="predicted"/>
<evidence type="ECO:0000313" key="3">
    <source>
        <dbReference type="Proteomes" id="UP000000483"/>
    </source>
</evidence>
<dbReference type="KEGG" id="dao:Desac_1980"/>
<reference evidence="3" key="2">
    <citation type="submission" date="2011-03" db="EMBL/GenBank/DDBJ databases">
        <title>The complete genome of Desulfobacca acetoxidans DSM 11109.</title>
        <authorList>
            <consortium name="US DOE Joint Genome Institute (JGI-PGF)"/>
            <person name="Lucas S."/>
            <person name="Copeland A."/>
            <person name="Lapidus A."/>
            <person name="Bruce D."/>
            <person name="Goodwin L."/>
            <person name="Pitluck S."/>
            <person name="Peters L."/>
            <person name="Kyrpides N."/>
            <person name="Mavromatis K."/>
            <person name="Ivanova N."/>
            <person name="Ovchinnikova G."/>
            <person name="Teshima H."/>
            <person name="Detter J.C."/>
            <person name="Han C."/>
            <person name="Land M."/>
            <person name="Hauser L."/>
            <person name="Markowitz V."/>
            <person name="Cheng J.-F."/>
            <person name="Hugenholtz P."/>
            <person name="Woyke T."/>
            <person name="Wu D."/>
            <person name="Spring S."/>
            <person name="Schueler E."/>
            <person name="Brambilla E."/>
            <person name="Klenk H.-P."/>
            <person name="Eisen J.A."/>
        </authorList>
    </citation>
    <scope>NUCLEOTIDE SEQUENCE [LARGE SCALE GENOMIC DNA]</scope>
    <source>
        <strain evidence="3">ATCC 700848 / DSM 11109 / ASRB2</strain>
    </source>
</reference>
<dbReference type="Proteomes" id="UP000000483">
    <property type="component" value="Chromosome"/>
</dbReference>
<feature type="region of interest" description="Disordered" evidence="1">
    <location>
        <begin position="138"/>
        <end position="160"/>
    </location>
</feature>
<dbReference type="STRING" id="880072.Desac_1980"/>
<gene>
    <name evidence="2" type="ordered locus">Desac_1980</name>
</gene>
<dbReference type="AlphaFoldDB" id="F2ND88"/>
<name>F2ND88_DESAR</name>
<dbReference type="HOGENOM" id="CLU_1319209_0_0_7"/>
<sequence>MSKHNGRKRESAAFYKKHHQQKPQLLSPSFNRQLIVQLYLAGEHPDAIAVSMAEPAVTVIRVIYETFWQKDGRMELRDDELLSMPVGDFAASERLKSCLLGAKPKSFRDVVDGGLAKLAELPQESYDLRRTFRVDEKGRVLPHQTEPQTNPAGAPPPPHLAGSYLMAVKDRGHSQRPAWAVLQRKTNIEMVNPSEDVNFFRRGAKGFG</sequence>
<organism evidence="2 3">
    <name type="scientific">Desulfobacca acetoxidans (strain ATCC 700848 / DSM 11109 / ASRB2)</name>
    <dbReference type="NCBI Taxonomy" id="880072"/>
    <lineage>
        <taxon>Bacteria</taxon>
        <taxon>Pseudomonadati</taxon>
        <taxon>Thermodesulfobacteriota</taxon>
        <taxon>Desulfobaccia</taxon>
        <taxon>Desulfobaccales</taxon>
        <taxon>Desulfobaccaceae</taxon>
        <taxon>Desulfobacca</taxon>
    </lineage>
</organism>
<protein>
    <submittedName>
        <fullName evidence="2">Uncharacterized protein</fullName>
    </submittedName>
</protein>
<dbReference type="RefSeq" id="WP_013706921.1">
    <property type="nucleotide sequence ID" value="NC_015388.1"/>
</dbReference>
<evidence type="ECO:0000256" key="1">
    <source>
        <dbReference type="SAM" id="MobiDB-lite"/>
    </source>
</evidence>
<dbReference type="EMBL" id="CP002629">
    <property type="protein sequence ID" value="AEB09812.1"/>
    <property type="molecule type" value="Genomic_DNA"/>
</dbReference>
<keyword evidence="3" id="KW-1185">Reference proteome</keyword>
<reference evidence="2 3" key="1">
    <citation type="journal article" date="2011" name="Stand. Genomic Sci.">
        <title>Complete genome sequence of the acetate-degrading sulfate reducer Desulfobacca acetoxidans type strain (ASRB2).</title>
        <authorList>
            <person name="Goker M."/>
            <person name="Teshima H."/>
            <person name="Lapidus A."/>
            <person name="Nolan M."/>
            <person name="Lucas S."/>
            <person name="Hammon N."/>
            <person name="Deshpande S."/>
            <person name="Cheng J.F."/>
            <person name="Tapia R."/>
            <person name="Han C."/>
            <person name="Goodwin L."/>
            <person name="Pitluck S."/>
            <person name="Huntemann M."/>
            <person name="Liolios K."/>
            <person name="Ivanova N."/>
            <person name="Pagani I."/>
            <person name="Mavromatis K."/>
            <person name="Ovchinikova G."/>
            <person name="Pati A."/>
            <person name="Chen A."/>
            <person name="Palaniappan K."/>
            <person name="Land M."/>
            <person name="Hauser L."/>
            <person name="Brambilla E.M."/>
            <person name="Rohde M."/>
            <person name="Spring S."/>
            <person name="Detter J.C."/>
            <person name="Woyke T."/>
            <person name="Bristow J."/>
            <person name="Eisen J.A."/>
            <person name="Markowitz V."/>
            <person name="Hugenholtz P."/>
            <person name="Kyrpides N.C."/>
            <person name="Klenk H.P."/>
        </authorList>
    </citation>
    <scope>NUCLEOTIDE SEQUENCE [LARGE SCALE GENOMIC DNA]</scope>
    <source>
        <strain evidence="3">ATCC 700848 / DSM 11109 / ASRB2</strain>
    </source>
</reference>
<feature type="region of interest" description="Disordered" evidence="1">
    <location>
        <begin position="1"/>
        <end position="22"/>
    </location>
</feature>
<evidence type="ECO:0000313" key="2">
    <source>
        <dbReference type="EMBL" id="AEB09812.1"/>
    </source>
</evidence>